<accession>A0A2T6AII8</accession>
<comment type="caution">
    <text evidence="1">The sequence shown here is derived from an EMBL/GenBank/DDBJ whole genome shotgun (WGS) entry which is preliminary data.</text>
</comment>
<dbReference type="GO" id="GO:0005829">
    <property type="term" value="C:cytosol"/>
    <property type="evidence" value="ECO:0007669"/>
    <property type="project" value="TreeGrafter"/>
</dbReference>
<dbReference type="InterPro" id="IPR036388">
    <property type="entry name" value="WH-like_DNA-bd_sf"/>
</dbReference>
<organism evidence="1 2">
    <name type="scientific">Christiangramia gaetbulicola</name>
    <dbReference type="NCBI Taxonomy" id="703340"/>
    <lineage>
        <taxon>Bacteria</taxon>
        <taxon>Pseudomonadati</taxon>
        <taxon>Bacteroidota</taxon>
        <taxon>Flavobacteriia</taxon>
        <taxon>Flavobacteriales</taxon>
        <taxon>Flavobacteriaceae</taxon>
        <taxon>Christiangramia</taxon>
    </lineage>
</organism>
<reference evidence="1 2" key="1">
    <citation type="submission" date="2018-04" db="EMBL/GenBank/DDBJ databases">
        <title>Genomic Encyclopedia of Archaeal and Bacterial Type Strains, Phase II (KMG-II): from individual species to whole genera.</title>
        <authorList>
            <person name="Goeker M."/>
        </authorList>
    </citation>
    <scope>NUCLEOTIDE SEQUENCE [LARGE SCALE GENOMIC DNA]</scope>
    <source>
        <strain evidence="1 2">DSM 23082</strain>
    </source>
</reference>
<sequence>MFSKACEYAIRSTLFIAGESQKERRTSLKEIARAINSPEAFTAKILQKLVQQNIVNSIKGPRGGFFIDKEKNTTKLAEIVRAIDGDSIMNGCALGLEKCSEDHPCPLHFDFVNIRSGLKHMLETTSIFELSSKLVSGTSFLKL</sequence>
<dbReference type="NCBIfam" id="TIGR00738">
    <property type="entry name" value="rrf2_super"/>
    <property type="match status" value="1"/>
</dbReference>
<dbReference type="RefSeq" id="WP_108172019.1">
    <property type="nucleotide sequence ID" value="NZ_QBKQ01000002.1"/>
</dbReference>
<protein>
    <submittedName>
        <fullName evidence="1">BadM/Rrf2 family transcriptional regulator</fullName>
    </submittedName>
</protein>
<dbReference type="InterPro" id="IPR036390">
    <property type="entry name" value="WH_DNA-bd_sf"/>
</dbReference>
<dbReference type="GO" id="GO:0003700">
    <property type="term" value="F:DNA-binding transcription factor activity"/>
    <property type="evidence" value="ECO:0007669"/>
    <property type="project" value="TreeGrafter"/>
</dbReference>
<evidence type="ECO:0000313" key="1">
    <source>
        <dbReference type="EMBL" id="PTX43607.1"/>
    </source>
</evidence>
<dbReference type="Gene3D" id="1.10.10.10">
    <property type="entry name" value="Winged helix-like DNA-binding domain superfamily/Winged helix DNA-binding domain"/>
    <property type="match status" value="1"/>
</dbReference>
<proteinExistence type="predicted"/>
<dbReference type="PANTHER" id="PTHR33221:SF15">
    <property type="entry name" value="HTH-TYPE TRANSCRIPTIONAL REGULATOR YWGB-RELATED"/>
    <property type="match status" value="1"/>
</dbReference>
<dbReference type="Pfam" id="PF02082">
    <property type="entry name" value="Rrf2"/>
    <property type="match status" value="1"/>
</dbReference>
<dbReference type="AlphaFoldDB" id="A0A2T6AII8"/>
<dbReference type="OrthoDB" id="9808360at2"/>
<dbReference type="PANTHER" id="PTHR33221">
    <property type="entry name" value="WINGED HELIX-TURN-HELIX TRANSCRIPTIONAL REGULATOR, RRF2 FAMILY"/>
    <property type="match status" value="1"/>
</dbReference>
<gene>
    <name evidence="1" type="ORF">C8P64_2136</name>
</gene>
<name>A0A2T6AII8_9FLAO</name>
<evidence type="ECO:0000313" key="2">
    <source>
        <dbReference type="Proteomes" id="UP000244174"/>
    </source>
</evidence>
<dbReference type="InterPro" id="IPR000944">
    <property type="entry name" value="Tscrpt_reg_Rrf2"/>
</dbReference>
<dbReference type="EMBL" id="QBKQ01000002">
    <property type="protein sequence ID" value="PTX43607.1"/>
    <property type="molecule type" value="Genomic_DNA"/>
</dbReference>
<dbReference type="Proteomes" id="UP000244174">
    <property type="component" value="Unassembled WGS sequence"/>
</dbReference>
<dbReference type="SUPFAM" id="SSF46785">
    <property type="entry name" value="Winged helix' DNA-binding domain"/>
    <property type="match status" value="1"/>
</dbReference>
<dbReference type="PROSITE" id="PS51197">
    <property type="entry name" value="HTH_RRF2_2"/>
    <property type="match status" value="1"/>
</dbReference>
<keyword evidence="2" id="KW-1185">Reference proteome</keyword>